<evidence type="ECO:0000313" key="4">
    <source>
        <dbReference type="EMBL" id="RJP57888.1"/>
    </source>
</evidence>
<evidence type="ECO:0000313" key="5">
    <source>
        <dbReference type="Proteomes" id="UP000266426"/>
    </source>
</evidence>
<evidence type="ECO:0000256" key="2">
    <source>
        <dbReference type="ARBA" id="ARBA00022803"/>
    </source>
</evidence>
<dbReference type="SUPFAM" id="SSF48439">
    <property type="entry name" value="Protein prenylyltransferase"/>
    <property type="match status" value="1"/>
</dbReference>
<keyword evidence="2 3" id="KW-0802">TPR repeat</keyword>
<dbReference type="Pfam" id="PF13432">
    <property type="entry name" value="TPR_16"/>
    <property type="match status" value="3"/>
</dbReference>
<dbReference type="AlphaFoldDB" id="A0A3A4R6H5"/>
<dbReference type="GO" id="GO:0009279">
    <property type="term" value="C:cell outer membrane"/>
    <property type="evidence" value="ECO:0007669"/>
    <property type="project" value="TreeGrafter"/>
</dbReference>
<gene>
    <name evidence="4" type="ORF">C4541_09110</name>
</gene>
<feature type="repeat" description="TPR" evidence="3">
    <location>
        <begin position="284"/>
        <end position="317"/>
    </location>
</feature>
<dbReference type="SMART" id="SM00028">
    <property type="entry name" value="TPR"/>
    <property type="match status" value="8"/>
</dbReference>
<evidence type="ECO:0000256" key="3">
    <source>
        <dbReference type="PROSITE-ProRule" id="PRU00339"/>
    </source>
</evidence>
<evidence type="ECO:0000256" key="1">
    <source>
        <dbReference type="ARBA" id="ARBA00022737"/>
    </source>
</evidence>
<name>A0A3A4R6H5_9BACT</name>
<reference evidence="4 5" key="1">
    <citation type="journal article" date="2017" name="ISME J.">
        <title>Energy and carbon metabolisms in a deep terrestrial subsurface fluid microbial community.</title>
        <authorList>
            <person name="Momper L."/>
            <person name="Jungbluth S.P."/>
            <person name="Lee M.D."/>
            <person name="Amend J.P."/>
        </authorList>
    </citation>
    <scope>NUCLEOTIDE SEQUENCE [LARGE SCALE GENOMIC DNA]</scope>
    <source>
        <strain evidence="4">SURF_26</strain>
    </source>
</reference>
<organism evidence="4 5">
    <name type="scientific">Candidatus Auribacter fodinae</name>
    <dbReference type="NCBI Taxonomy" id="2093366"/>
    <lineage>
        <taxon>Bacteria</taxon>
        <taxon>Pseudomonadati</taxon>
        <taxon>Candidatus Auribacterota</taxon>
        <taxon>Candidatus Auribacteria</taxon>
        <taxon>Candidatus Auribacterales</taxon>
        <taxon>Candidatus Auribacteraceae</taxon>
        <taxon>Candidatus Auribacter</taxon>
    </lineage>
</organism>
<dbReference type="PROSITE" id="PS50293">
    <property type="entry name" value="TPR_REGION"/>
    <property type="match status" value="1"/>
</dbReference>
<proteinExistence type="predicted"/>
<dbReference type="InterPro" id="IPR011990">
    <property type="entry name" value="TPR-like_helical_dom_sf"/>
</dbReference>
<dbReference type="SUPFAM" id="SSF48452">
    <property type="entry name" value="TPR-like"/>
    <property type="match status" value="1"/>
</dbReference>
<protein>
    <submittedName>
        <fullName evidence="4">Tetratricopeptide repeat protein</fullName>
    </submittedName>
</protein>
<comment type="caution">
    <text evidence="4">The sequence shown here is derived from an EMBL/GenBank/DDBJ whole genome shotgun (WGS) entry which is preliminary data.</text>
</comment>
<accession>A0A3A4R6H5</accession>
<dbReference type="Gene3D" id="1.25.40.10">
    <property type="entry name" value="Tetratricopeptide repeat domain"/>
    <property type="match status" value="2"/>
</dbReference>
<dbReference type="PROSITE" id="PS50005">
    <property type="entry name" value="TPR"/>
    <property type="match status" value="5"/>
</dbReference>
<dbReference type="InterPro" id="IPR019734">
    <property type="entry name" value="TPR_rpt"/>
</dbReference>
<feature type="repeat" description="TPR" evidence="3">
    <location>
        <begin position="250"/>
        <end position="283"/>
    </location>
</feature>
<feature type="repeat" description="TPR" evidence="3">
    <location>
        <begin position="81"/>
        <end position="114"/>
    </location>
</feature>
<dbReference type="PANTHER" id="PTHR44858:SF1">
    <property type="entry name" value="UDP-N-ACETYLGLUCOSAMINE--PEPTIDE N-ACETYLGLUCOSAMINYLTRANSFERASE SPINDLY-RELATED"/>
    <property type="match status" value="1"/>
</dbReference>
<dbReference type="Proteomes" id="UP000266426">
    <property type="component" value="Unassembled WGS sequence"/>
</dbReference>
<sequence length="420" mass="47324">MNKKVWFSVGIFLLVVVSMHLGAKGAYTQVMIKRALEFDNSAVEEPDYTLYKKAIGLSAEKKYDDALAAITEGLEKYPDNSLFWNTKGNIFFRMSKFDDALAAYDKSLVLAPDYALAWYNKGVIYNQLGKDDDALSAFDEALKQDRTFWRANLAKGMVYEKQEKYDRALEEYNIAAGYGQFNFLLKRKTIVLEKLNKLDDAVAVCEKIIEQDQFDYETITQLGYLLRRKISFDAAQARFEEALKIRPDYYPALHGMGITLFCKHNYEDALLYLERAIALFPDNGYTWIYLGRVHVGRGAYENALESFKKARMIGLEKLADACTALALVYLGKTDEAVSLSDSTVADDPDDAQVWYVRAQVLSVLQRDGVSSALKRAMALDDTLGEVSLTDPVFTQGKEETIPAEADAFPGLSDFTDVLSE</sequence>
<keyword evidence="1" id="KW-0677">Repeat</keyword>
<dbReference type="EMBL" id="QZJZ01000073">
    <property type="protein sequence ID" value="RJP57888.1"/>
    <property type="molecule type" value="Genomic_DNA"/>
</dbReference>
<feature type="repeat" description="TPR" evidence="3">
    <location>
        <begin position="115"/>
        <end position="148"/>
    </location>
</feature>
<feature type="repeat" description="TPR" evidence="3">
    <location>
        <begin position="216"/>
        <end position="249"/>
    </location>
</feature>
<dbReference type="PANTHER" id="PTHR44858">
    <property type="entry name" value="TETRATRICOPEPTIDE REPEAT PROTEIN 6"/>
    <property type="match status" value="1"/>
</dbReference>
<dbReference type="InterPro" id="IPR050498">
    <property type="entry name" value="Ycf3"/>
</dbReference>
<dbReference type="GO" id="GO:0046813">
    <property type="term" value="P:receptor-mediated virion attachment to host cell"/>
    <property type="evidence" value="ECO:0007669"/>
    <property type="project" value="TreeGrafter"/>
</dbReference>